<dbReference type="OrthoDB" id="4884365at2759"/>
<evidence type="ECO:0000256" key="1">
    <source>
        <dbReference type="ARBA" id="ARBA00022723"/>
    </source>
</evidence>
<dbReference type="eggNOG" id="ENOG502S5RK">
    <property type="taxonomic scope" value="Eukaryota"/>
</dbReference>
<dbReference type="HOGENOM" id="CLU_008828_2_0_1"/>
<reference evidence="4 5" key="1">
    <citation type="journal article" date="2011" name="Genome Biol.">
        <title>Comparative genome sequence analysis underscores mycoparasitism as the ancestral life style of Trichoderma.</title>
        <authorList>
            <person name="Kubicek C.P."/>
            <person name="Herrera-Estrella A."/>
            <person name="Seidl-Seiboth V."/>
            <person name="Martinez D.A."/>
            <person name="Druzhinina I.S."/>
            <person name="Thon M."/>
            <person name="Zeilinger S."/>
            <person name="Casas-Flores S."/>
            <person name="Horwitz B.A."/>
            <person name="Mukherjee P.K."/>
            <person name="Mukherjee M."/>
            <person name="Kredics L."/>
            <person name="Alcaraz L.D."/>
            <person name="Aerts A."/>
            <person name="Antal Z."/>
            <person name="Atanasova L."/>
            <person name="Cervantes-Badillo M.G."/>
            <person name="Challacombe J."/>
            <person name="Chertkov O."/>
            <person name="McCluskey K."/>
            <person name="Coulpier F."/>
            <person name="Deshpande N."/>
            <person name="von Doehren H."/>
            <person name="Ebbole D.J."/>
            <person name="Esquivel-Naranjo E.U."/>
            <person name="Fekete E."/>
            <person name="Flipphi M."/>
            <person name="Glaser F."/>
            <person name="Gomez-Rodriguez E.Y."/>
            <person name="Gruber S."/>
            <person name="Han C."/>
            <person name="Henrissat B."/>
            <person name="Hermosa R."/>
            <person name="Hernandez-Onate M."/>
            <person name="Karaffa L."/>
            <person name="Kosti I."/>
            <person name="Le Crom S."/>
            <person name="Lindquist E."/>
            <person name="Lucas S."/>
            <person name="Luebeck M."/>
            <person name="Luebeck P.S."/>
            <person name="Margeot A."/>
            <person name="Metz B."/>
            <person name="Misra M."/>
            <person name="Nevalainen H."/>
            <person name="Omann M."/>
            <person name="Packer N."/>
            <person name="Perrone G."/>
            <person name="Uresti-Rivera E.E."/>
            <person name="Salamov A."/>
            <person name="Schmoll M."/>
            <person name="Seiboth B."/>
            <person name="Shapiro H."/>
            <person name="Sukno S."/>
            <person name="Tamayo-Ramos J.A."/>
            <person name="Tisch D."/>
            <person name="Wiest A."/>
            <person name="Wilkinson H.H."/>
            <person name="Zhang M."/>
            <person name="Coutinho P.M."/>
            <person name="Kenerley C.M."/>
            <person name="Monte E."/>
            <person name="Baker S.E."/>
            <person name="Grigoriev I.V."/>
        </authorList>
    </citation>
    <scope>NUCLEOTIDE SEQUENCE [LARGE SCALE GENOMIC DNA]</scope>
    <source>
        <strain evidence="5">ATCC 20476 / IMI 206040</strain>
    </source>
</reference>
<dbReference type="Pfam" id="PF04082">
    <property type="entry name" value="Fungal_trans"/>
    <property type="match status" value="1"/>
</dbReference>
<sequence length="689" mass="76876">MLPSGTQGGGIRKRDRYIAYACNRCRAAKVRCNGKQPCSYCVARDPASCHYRNPRTIHGFDQQNQQQFQIKHSDYESIKMLLQRQNDKLDAILKRVSNVDAAKRLQPHDVKTPSSNASLDCEEPLPVIQSSTSALFCIHIVDDSLKAFEEPVLGTPPLEDCKPSLTPSFSILHGQIVNKIAADIGEWGDAETSVHSSNSVNTTHGLSMHPLDKLDNAELIRLIQKYNDVAGMIRLGGLRAEINGNGSLPLKRSEIVILQMMTAIALTAENENGSDLIQNIHDDVLPDAQHIVWNTNTDLYGLILLVLMSIYYYHSHKWRLAWRFLGNVARVVVELGLNRQMVLDRSFPSIEARTQAINIIWSIFVLEQQLRHALGLSTMTQDLALDSTFPKPVNAPYLDAMVQYLRIASSTSAITFGRHSMQLTPEEFQELYSYFQYRLSEWYKNIDCEFQLEAEGERIEQWNRFLGITLRLRAHTLQIGVARFILFGKGVIGMPSADIWSTCVDAATSIASSLAAIDADQPQFQSARPESNYFLISGLGILLLAISQNAMLPVAQRPLSPETLQTAQQSAILYLNLLHRRATFSHPSKHLWERVQSLAVRLNLLSGPIISNQDVVAGQPETINEIEDINSLPLMPELNLASFPSTADFGSSDLGATANIPDIPRNHNPQFAMGFDSVDMINELMAGFE</sequence>
<evidence type="ECO:0000313" key="4">
    <source>
        <dbReference type="EMBL" id="EHK50847.1"/>
    </source>
</evidence>
<organism evidence="4 5">
    <name type="scientific">Hypocrea atroviridis (strain ATCC 20476 / IMI 206040)</name>
    <name type="common">Trichoderma atroviride</name>
    <dbReference type="NCBI Taxonomy" id="452589"/>
    <lineage>
        <taxon>Eukaryota</taxon>
        <taxon>Fungi</taxon>
        <taxon>Dikarya</taxon>
        <taxon>Ascomycota</taxon>
        <taxon>Pezizomycotina</taxon>
        <taxon>Sordariomycetes</taxon>
        <taxon>Hypocreomycetidae</taxon>
        <taxon>Hypocreales</taxon>
        <taxon>Hypocreaceae</taxon>
        <taxon>Trichoderma</taxon>
    </lineage>
</organism>
<dbReference type="InterPro" id="IPR036864">
    <property type="entry name" value="Zn2-C6_fun-type_DNA-bd_sf"/>
</dbReference>
<dbReference type="InterPro" id="IPR007219">
    <property type="entry name" value="XnlR_reg_dom"/>
</dbReference>
<dbReference type="AlphaFoldDB" id="G9NEW6"/>
<dbReference type="GO" id="GO:0006351">
    <property type="term" value="P:DNA-templated transcription"/>
    <property type="evidence" value="ECO:0007669"/>
    <property type="project" value="InterPro"/>
</dbReference>
<gene>
    <name evidence="4" type="ORF">TRIATDRAFT_54398</name>
</gene>
<evidence type="ECO:0000259" key="3">
    <source>
        <dbReference type="PROSITE" id="PS50048"/>
    </source>
</evidence>
<dbReference type="SMART" id="SM00066">
    <property type="entry name" value="GAL4"/>
    <property type="match status" value="1"/>
</dbReference>
<dbReference type="PROSITE" id="PS00463">
    <property type="entry name" value="ZN2_CY6_FUNGAL_1"/>
    <property type="match status" value="1"/>
</dbReference>
<dbReference type="PANTHER" id="PTHR46910">
    <property type="entry name" value="TRANSCRIPTION FACTOR PDR1"/>
    <property type="match status" value="1"/>
</dbReference>
<name>G9NEW6_HYPAI</name>
<dbReference type="SMART" id="SM00906">
    <property type="entry name" value="Fungal_trans"/>
    <property type="match status" value="1"/>
</dbReference>
<keyword evidence="1" id="KW-0479">Metal-binding</keyword>
<keyword evidence="5" id="KW-1185">Reference proteome</keyword>
<dbReference type="Proteomes" id="UP000005426">
    <property type="component" value="Unassembled WGS sequence"/>
</dbReference>
<dbReference type="InterPro" id="IPR001138">
    <property type="entry name" value="Zn2Cys6_DnaBD"/>
</dbReference>
<dbReference type="STRING" id="452589.G9NEW6"/>
<feature type="domain" description="Zn(2)-C6 fungal-type" evidence="3">
    <location>
        <begin position="21"/>
        <end position="51"/>
    </location>
</feature>
<dbReference type="PANTHER" id="PTHR46910:SF13">
    <property type="entry name" value="SPECIFIC TRANSCRIPTION FACTOR, PUTATIVE (AFU_ORTHOLOGUE AFUA_4G06190)-RELATED"/>
    <property type="match status" value="1"/>
</dbReference>
<dbReference type="SUPFAM" id="SSF57701">
    <property type="entry name" value="Zn2/Cys6 DNA-binding domain"/>
    <property type="match status" value="1"/>
</dbReference>
<dbReference type="Gene3D" id="4.10.240.10">
    <property type="entry name" value="Zn(2)-C6 fungal-type DNA-binding domain"/>
    <property type="match status" value="1"/>
</dbReference>
<keyword evidence="2" id="KW-0539">Nucleus</keyword>
<comment type="caution">
    <text evidence="4">The sequence shown here is derived from an EMBL/GenBank/DDBJ whole genome shotgun (WGS) entry which is preliminary data.</text>
</comment>
<evidence type="ECO:0000256" key="2">
    <source>
        <dbReference type="ARBA" id="ARBA00023242"/>
    </source>
</evidence>
<accession>G9NEW6</accession>
<proteinExistence type="predicted"/>
<dbReference type="EMBL" id="ABDG02000012">
    <property type="protein sequence ID" value="EHK50847.1"/>
    <property type="molecule type" value="Genomic_DNA"/>
</dbReference>
<dbReference type="OMA" id="GIVEMMV"/>
<dbReference type="GO" id="GO:0008270">
    <property type="term" value="F:zinc ion binding"/>
    <property type="evidence" value="ECO:0007669"/>
    <property type="project" value="InterPro"/>
</dbReference>
<protein>
    <recommendedName>
        <fullName evidence="3">Zn(2)-C6 fungal-type domain-containing protein</fullName>
    </recommendedName>
</protein>
<dbReference type="CDD" id="cd12148">
    <property type="entry name" value="fungal_TF_MHR"/>
    <property type="match status" value="1"/>
</dbReference>
<evidence type="ECO:0000313" key="5">
    <source>
        <dbReference type="Proteomes" id="UP000005426"/>
    </source>
</evidence>
<dbReference type="GO" id="GO:0000981">
    <property type="term" value="F:DNA-binding transcription factor activity, RNA polymerase II-specific"/>
    <property type="evidence" value="ECO:0007669"/>
    <property type="project" value="InterPro"/>
</dbReference>
<dbReference type="InterPro" id="IPR050987">
    <property type="entry name" value="AtrR-like"/>
</dbReference>
<dbReference type="Pfam" id="PF00172">
    <property type="entry name" value="Zn_clus"/>
    <property type="match status" value="1"/>
</dbReference>
<dbReference type="PROSITE" id="PS50048">
    <property type="entry name" value="ZN2_CY6_FUNGAL_2"/>
    <property type="match status" value="1"/>
</dbReference>
<dbReference type="GO" id="GO:0003677">
    <property type="term" value="F:DNA binding"/>
    <property type="evidence" value="ECO:0007669"/>
    <property type="project" value="InterPro"/>
</dbReference>
<dbReference type="CDD" id="cd00067">
    <property type="entry name" value="GAL4"/>
    <property type="match status" value="1"/>
</dbReference>